<organism evidence="7 8">
    <name type="scientific">Brevundimonas viscosa</name>
    <dbReference type="NCBI Taxonomy" id="871741"/>
    <lineage>
        <taxon>Bacteria</taxon>
        <taxon>Pseudomonadati</taxon>
        <taxon>Pseudomonadota</taxon>
        <taxon>Alphaproteobacteria</taxon>
        <taxon>Caulobacterales</taxon>
        <taxon>Caulobacteraceae</taxon>
        <taxon>Brevundimonas</taxon>
    </lineage>
</organism>
<dbReference type="GO" id="GO:0003700">
    <property type="term" value="F:DNA-binding transcription factor activity"/>
    <property type="evidence" value="ECO:0007669"/>
    <property type="project" value="TreeGrafter"/>
</dbReference>
<dbReference type="Proteomes" id="UP000198788">
    <property type="component" value="Unassembled WGS sequence"/>
</dbReference>
<dbReference type="PANTHER" id="PTHR30055:SF234">
    <property type="entry name" value="HTH-TYPE TRANSCRIPTIONAL REGULATOR BETI"/>
    <property type="match status" value="1"/>
</dbReference>
<gene>
    <name evidence="7" type="ORF">SAMN05192570_1441</name>
</gene>
<sequence>MSTEAPASARSQRKPKGEGHERRAEILAAAERIFVEHGYEGATIRKIADEVGLSSTALYMHFPDKGAILQEISRQAFEALRAGNERAMAQSGPAEDRLRRMMRAYVEFGFGNPNAYRLVYMTRPAELQEGPQSSARELGTELFRSFERVVEELEAAGRLRVDARTAAQALWAGGHGVVSLMISKPYFDWVDREALTTAMMEGLLAGFLRP</sequence>
<dbReference type="SUPFAM" id="SSF46689">
    <property type="entry name" value="Homeodomain-like"/>
    <property type="match status" value="1"/>
</dbReference>
<dbReference type="STRING" id="871741.SAMN05192570_1441"/>
<keyword evidence="2 4" id="KW-0238">DNA-binding</keyword>
<feature type="domain" description="HTH tetR-type" evidence="6">
    <location>
        <begin position="20"/>
        <end position="80"/>
    </location>
</feature>
<dbReference type="InterPro" id="IPR001647">
    <property type="entry name" value="HTH_TetR"/>
</dbReference>
<keyword evidence="8" id="KW-1185">Reference proteome</keyword>
<evidence type="ECO:0000256" key="1">
    <source>
        <dbReference type="ARBA" id="ARBA00023015"/>
    </source>
</evidence>
<dbReference type="Pfam" id="PF13305">
    <property type="entry name" value="TetR_C_33"/>
    <property type="match status" value="1"/>
</dbReference>
<dbReference type="PRINTS" id="PR00455">
    <property type="entry name" value="HTHTETR"/>
</dbReference>
<evidence type="ECO:0000313" key="7">
    <source>
        <dbReference type="EMBL" id="SFS45756.1"/>
    </source>
</evidence>
<dbReference type="PROSITE" id="PS01081">
    <property type="entry name" value="HTH_TETR_1"/>
    <property type="match status" value="1"/>
</dbReference>
<dbReference type="Pfam" id="PF00440">
    <property type="entry name" value="TetR_N"/>
    <property type="match status" value="1"/>
</dbReference>
<dbReference type="InterPro" id="IPR050109">
    <property type="entry name" value="HTH-type_TetR-like_transc_reg"/>
</dbReference>
<evidence type="ECO:0000256" key="3">
    <source>
        <dbReference type="ARBA" id="ARBA00023163"/>
    </source>
</evidence>
<dbReference type="InterPro" id="IPR023772">
    <property type="entry name" value="DNA-bd_HTH_TetR-type_CS"/>
</dbReference>
<dbReference type="InterPro" id="IPR025996">
    <property type="entry name" value="MT1864/Rv1816-like_C"/>
</dbReference>
<dbReference type="InterPro" id="IPR036271">
    <property type="entry name" value="Tet_transcr_reg_TetR-rel_C_sf"/>
</dbReference>
<dbReference type="PROSITE" id="PS50977">
    <property type="entry name" value="HTH_TETR_2"/>
    <property type="match status" value="1"/>
</dbReference>
<proteinExistence type="predicted"/>
<dbReference type="EMBL" id="FOZV01000002">
    <property type="protein sequence ID" value="SFS45756.1"/>
    <property type="molecule type" value="Genomic_DNA"/>
</dbReference>
<protein>
    <submittedName>
        <fullName evidence="7">Transcriptional regulator, TetR family</fullName>
    </submittedName>
</protein>
<dbReference type="RefSeq" id="WP_092308243.1">
    <property type="nucleotide sequence ID" value="NZ_FOZV01000002.1"/>
</dbReference>
<keyword evidence="3" id="KW-0804">Transcription</keyword>
<feature type="DNA-binding region" description="H-T-H motif" evidence="4">
    <location>
        <begin position="43"/>
        <end position="62"/>
    </location>
</feature>
<accession>A0A1I6PZW9</accession>
<dbReference type="InterPro" id="IPR009057">
    <property type="entry name" value="Homeodomain-like_sf"/>
</dbReference>
<evidence type="ECO:0000256" key="4">
    <source>
        <dbReference type="PROSITE-ProRule" id="PRU00335"/>
    </source>
</evidence>
<evidence type="ECO:0000256" key="2">
    <source>
        <dbReference type="ARBA" id="ARBA00023125"/>
    </source>
</evidence>
<keyword evidence="1" id="KW-0805">Transcription regulation</keyword>
<evidence type="ECO:0000256" key="5">
    <source>
        <dbReference type="SAM" id="MobiDB-lite"/>
    </source>
</evidence>
<feature type="region of interest" description="Disordered" evidence="5">
    <location>
        <begin position="1"/>
        <end position="22"/>
    </location>
</feature>
<dbReference type="OrthoDB" id="7056813at2"/>
<evidence type="ECO:0000313" key="8">
    <source>
        <dbReference type="Proteomes" id="UP000198788"/>
    </source>
</evidence>
<name>A0A1I6PZW9_9CAUL</name>
<reference evidence="8" key="1">
    <citation type="submission" date="2016-10" db="EMBL/GenBank/DDBJ databases">
        <authorList>
            <person name="Varghese N."/>
            <person name="Submissions S."/>
        </authorList>
    </citation>
    <scope>NUCLEOTIDE SEQUENCE [LARGE SCALE GENOMIC DNA]</scope>
    <source>
        <strain evidence="8">CGMCC 1.10683</strain>
    </source>
</reference>
<dbReference type="AlphaFoldDB" id="A0A1I6PZW9"/>
<dbReference type="PANTHER" id="PTHR30055">
    <property type="entry name" value="HTH-TYPE TRANSCRIPTIONAL REGULATOR RUTR"/>
    <property type="match status" value="1"/>
</dbReference>
<dbReference type="Gene3D" id="1.10.357.10">
    <property type="entry name" value="Tetracycline Repressor, domain 2"/>
    <property type="match status" value="1"/>
</dbReference>
<dbReference type="GO" id="GO:0000976">
    <property type="term" value="F:transcription cis-regulatory region binding"/>
    <property type="evidence" value="ECO:0007669"/>
    <property type="project" value="TreeGrafter"/>
</dbReference>
<dbReference type="SUPFAM" id="SSF48498">
    <property type="entry name" value="Tetracyclin repressor-like, C-terminal domain"/>
    <property type="match status" value="1"/>
</dbReference>
<evidence type="ECO:0000259" key="6">
    <source>
        <dbReference type="PROSITE" id="PS50977"/>
    </source>
</evidence>